<dbReference type="PANTHER" id="PTHR30547:SF0">
    <property type="entry name" value="BLR8175 PROTEIN"/>
    <property type="match status" value="1"/>
</dbReference>
<evidence type="ECO:0000313" key="4">
    <source>
        <dbReference type="Proteomes" id="UP000306918"/>
    </source>
</evidence>
<dbReference type="Pfam" id="PF17761">
    <property type="entry name" value="DUF1016_N"/>
    <property type="match status" value="2"/>
</dbReference>
<dbReference type="AlphaFoldDB" id="A0A4S8HXS0"/>
<feature type="domain" description="YhcG N-terminal" evidence="2">
    <location>
        <begin position="146"/>
        <end position="191"/>
    </location>
</feature>
<dbReference type="GO" id="GO:0003676">
    <property type="term" value="F:nucleic acid binding"/>
    <property type="evidence" value="ECO:0007669"/>
    <property type="project" value="InterPro"/>
</dbReference>
<dbReference type="InterPro" id="IPR011856">
    <property type="entry name" value="tRNA_endonuc-like_dom_sf"/>
</dbReference>
<dbReference type="InterPro" id="IPR053148">
    <property type="entry name" value="PD-DEXK-like_domain"/>
</dbReference>
<feature type="domain" description="YhcG N-terminal" evidence="2">
    <location>
        <begin position="14"/>
        <end position="103"/>
    </location>
</feature>
<dbReference type="InterPro" id="IPR009362">
    <property type="entry name" value="YhcG_C"/>
</dbReference>
<dbReference type="EMBL" id="STFF01000002">
    <property type="protein sequence ID" value="THU40487.1"/>
    <property type="molecule type" value="Genomic_DNA"/>
</dbReference>
<protein>
    <submittedName>
        <fullName evidence="3">DUF1016 domain-containing protein</fullName>
    </submittedName>
</protein>
<dbReference type="OrthoDB" id="9801263at2"/>
<dbReference type="RefSeq" id="WP_136577240.1">
    <property type="nucleotide sequence ID" value="NZ_STFF01000002.1"/>
</dbReference>
<proteinExistence type="predicted"/>
<accession>A0A4S8HXS0</accession>
<dbReference type="Gene3D" id="3.40.1350.10">
    <property type="match status" value="1"/>
</dbReference>
<name>A0A4S8HXS0_9BACT</name>
<sequence>METNQHYTQLLQDLKVRISHSRYIAARLVNREQLMLYFNVGKLLYDKITEQNWGDKVLEQIASDLKEQMPDLRGFSASSLKKMRQFYTAYESHPIGPLLTVQLQSADKQSDIIGPLLTVQLQGVKADSWNTATIQMEDSLLSNFFSITFTHHLILLNKCKAQEERMFYIQRAAEEYWSVSVLEHHIKENLFLQIGKLNHNFDATIDAIDSTTAAELFKDKYLLDYLQLDDDHNEGEIEHRIVSNITEFILKMGKGFTFIGNQFRLDVDGHEFSIDLLFYNRILRRLVAFEIKKDRFKPEYTGQLHFYLNVLDDKIKLPDELPSIGIILCKEKQNSIVQYSIRNMNTPMGVATFMNSSEPPAEIQQVLPDSDQLRKLI</sequence>
<evidence type="ECO:0000313" key="3">
    <source>
        <dbReference type="EMBL" id="THU40487.1"/>
    </source>
</evidence>
<comment type="caution">
    <text evidence="3">The sequence shown here is derived from an EMBL/GenBank/DDBJ whole genome shotgun (WGS) entry which is preliminary data.</text>
</comment>
<reference evidence="3 4" key="1">
    <citation type="submission" date="2019-04" db="EMBL/GenBank/DDBJ databases">
        <title>Niastella caeni sp. nov., isolated from activated sludge.</title>
        <authorList>
            <person name="Sheng M."/>
        </authorList>
    </citation>
    <scope>NUCLEOTIDE SEQUENCE [LARGE SCALE GENOMIC DNA]</scope>
    <source>
        <strain evidence="3 4">HX-2-15</strain>
    </source>
</reference>
<organism evidence="3 4">
    <name type="scientific">Niastella caeni</name>
    <dbReference type="NCBI Taxonomy" id="2569763"/>
    <lineage>
        <taxon>Bacteria</taxon>
        <taxon>Pseudomonadati</taxon>
        <taxon>Bacteroidota</taxon>
        <taxon>Chitinophagia</taxon>
        <taxon>Chitinophagales</taxon>
        <taxon>Chitinophagaceae</taxon>
        <taxon>Niastella</taxon>
    </lineage>
</organism>
<gene>
    <name evidence="3" type="ORF">FAM09_11545</name>
</gene>
<keyword evidence="4" id="KW-1185">Reference proteome</keyword>
<dbReference type="Proteomes" id="UP000306918">
    <property type="component" value="Unassembled WGS sequence"/>
</dbReference>
<dbReference type="PANTHER" id="PTHR30547">
    <property type="entry name" value="UNCHARACTERIZED PROTEIN YHCG-RELATED"/>
    <property type="match status" value="1"/>
</dbReference>
<evidence type="ECO:0000259" key="1">
    <source>
        <dbReference type="Pfam" id="PF06250"/>
    </source>
</evidence>
<dbReference type="Pfam" id="PF06250">
    <property type="entry name" value="YhcG_C"/>
    <property type="match status" value="1"/>
</dbReference>
<evidence type="ECO:0000259" key="2">
    <source>
        <dbReference type="Pfam" id="PF17761"/>
    </source>
</evidence>
<feature type="domain" description="YhcG PDDEXK nuclease" evidence="1">
    <location>
        <begin position="215"/>
        <end position="367"/>
    </location>
</feature>
<dbReference type="InterPro" id="IPR041527">
    <property type="entry name" value="YhcG_N"/>
</dbReference>